<dbReference type="CDD" id="cd12921">
    <property type="entry name" value="VKOR_4"/>
    <property type="match status" value="1"/>
</dbReference>
<evidence type="ECO:0000256" key="6">
    <source>
        <dbReference type="ARBA" id="ARBA00023002"/>
    </source>
</evidence>
<keyword evidence="9" id="KW-0676">Redox-active center</keyword>
<keyword evidence="6" id="KW-0560">Oxidoreductase</keyword>
<dbReference type="Gene3D" id="3.90.70.10">
    <property type="entry name" value="Cysteine proteinases"/>
    <property type="match status" value="1"/>
</dbReference>
<protein>
    <submittedName>
        <fullName evidence="12">Putative membrane protein</fullName>
    </submittedName>
</protein>
<evidence type="ECO:0000256" key="2">
    <source>
        <dbReference type="ARBA" id="ARBA00006214"/>
    </source>
</evidence>
<dbReference type="GO" id="GO:0048038">
    <property type="term" value="F:quinone binding"/>
    <property type="evidence" value="ECO:0007669"/>
    <property type="project" value="UniProtKB-KW"/>
</dbReference>
<dbReference type="GO" id="GO:0016491">
    <property type="term" value="F:oxidoreductase activity"/>
    <property type="evidence" value="ECO:0007669"/>
    <property type="project" value="UniProtKB-KW"/>
</dbReference>
<dbReference type="Pfam" id="PF03412">
    <property type="entry name" value="Peptidase_C39"/>
    <property type="match status" value="1"/>
</dbReference>
<dbReference type="GO" id="GO:0005524">
    <property type="term" value="F:ATP binding"/>
    <property type="evidence" value="ECO:0007669"/>
    <property type="project" value="InterPro"/>
</dbReference>
<keyword evidence="7 10" id="KW-0472">Membrane</keyword>
<feature type="transmembrane region" description="Helical" evidence="10">
    <location>
        <begin position="180"/>
        <end position="205"/>
    </location>
</feature>
<evidence type="ECO:0000256" key="5">
    <source>
        <dbReference type="ARBA" id="ARBA00022989"/>
    </source>
</evidence>
<evidence type="ECO:0000256" key="3">
    <source>
        <dbReference type="ARBA" id="ARBA00022692"/>
    </source>
</evidence>
<proteinExistence type="inferred from homology"/>
<dbReference type="GO" id="GO:0016020">
    <property type="term" value="C:membrane"/>
    <property type="evidence" value="ECO:0007669"/>
    <property type="project" value="UniProtKB-SubCell"/>
</dbReference>
<dbReference type="OrthoDB" id="1100563at2"/>
<dbReference type="RefSeq" id="WP_111634439.1">
    <property type="nucleotide sequence ID" value="NZ_QLLR01000015.1"/>
</dbReference>
<feature type="transmembrane region" description="Helical" evidence="10">
    <location>
        <begin position="240"/>
        <end position="261"/>
    </location>
</feature>
<dbReference type="InterPro" id="IPR012336">
    <property type="entry name" value="Thioredoxin-like_fold"/>
</dbReference>
<feature type="transmembrane region" description="Helical" evidence="10">
    <location>
        <begin position="296"/>
        <end position="322"/>
    </location>
</feature>
<dbReference type="Pfam" id="PF13462">
    <property type="entry name" value="Thioredoxin_4"/>
    <property type="match status" value="1"/>
</dbReference>
<keyword evidence="4" id="KW-0874">Quinone</keyword>
<dbReference type="EMBL" id="QLLR01000015">
    <property type="protein sequence ID" value="RAJ29092.1"/>
    <property type="molecule type" value="Genomic_DNA"/>
</dbReference>
<feature type="transmembrane region" description="Helical" evidence="10">
    <location>
        <begin position="154"/>
        <end position="174"/>
    </location>
</feature>
<dbReference type="InterPro" id="IPR005074">
    <property type="entry name" value="Peptidase_C39"/>
</dbReference>
<evidence type="ECO:0000256" key="10">
    <source>
        <dbReference type="SAM" id="Phobius"/>
    </source>
</evidence>
<evidence type="ECO:0000256" key="4">
    <source>
        <dbReference type="ARBA" id="ARBA00022719"/>
    </source>
</evidence>
<comment type="caution">
    <text evidence="12">The sequence shown here is derived from an EMBL/GenBank/DDBJ whole genome shotgun (WGS) entry which is preliminary data.</text>
</comment>
<dbReference type="SUPFAM" id="SSF52833">
    <property type="entry name" value="Thioredoxin-like"/>
    <property type="match status" value="1"/>
</dbReference>
<dbReference type="InterPro" id="IPR038354">
    <property type="entry name" value="VKOR_sf"/>
</dbReference>
<feature type="domain" description="Peptidase C39" evidence="11">
    <location>
        <begin position="14"/>
        <end position="131"/>
    </location>
</feature>
<evidence type="ECO:0000256" key="9">
    <source>
        <dbReference type="ARBA" id="ARBA00023284"/>
    </source>
</evidence>
<dbReference type="Proteomes" id="UP000249754">
    <property type="component" value="Unassembled WGS sequence"/>
</dbReference>
<dbReference type="Gene3D" id="3.40.30.10">
    <property type="entry name" value="Glutaredoxin"/>
    <property type="match status" value="1"/>
</dbReference>
<evidence type="ECO:0000256" key="7">
    <source>
        <dbReference type="ARBA" id="ARBA00023136"/>
    </source>
</evidence>
<dbReference type="InterPro" id="IPR036249">
    <property type="entry name" value="Thioredoxin-like_sf"/>
</dbReference>
<dbReference type="PROSITE" id="PS50990">
    <property type="entry name" value="PEPTIDASE_C39"/>
    <property type="match status" value="1"/>
</dbReference>
<dbReference type="GO" id="GO:0008233">
    <property type="term" value="F:peptidase activity"/>
    <property type="evidence" value="ECO:0007669"/>
    <property type="project" value="InterPro"/>
</dbReference>
<sequence>MNFFKSLLEPVSNETEMAHLIIRLINAKISKTTLQKEIEEHPEYPSLLSISDVFTNHGIENIALKIDTYQITDTSGPFITQLYGKEEVTFFSVVREKRNNTVDYFDPEKHNWITIGKDEFVKKITGIVLLVGKGDRIFEKDYDKKIKAEKEKRLTQYTVIFCIPILSVALGIFYCFQNGAIIIFPFLYLLLTIIGGGLAILLIWYELDKHNPALNQICTAGKKINCGSILLSGAAKIAGLSWSSIGLSYFTGLLLLLIFGGLDNKDVLFILSWGSALTLPYLIFSIYYQWIIVKQWCILCLSVLTVLGLQTMVSTFAGWHTIANIDSITPERVIQLLFAFVSPLIVINVLIPALQKAKEGRKNFISLQKLKNSPHLFNALLKKQKAVTELPENLGIFLGNPNGKYKIIKVCNPYCGPCADAHQQVEELMEHNEDIQLQILFTATNDKNDIRTPPVKHFLALADKYDQETLKLALDDWYFNDTKNYDAFAAKYPVSEKSELQDKKIEMMKNWCDKIKIEFTPTFFISISEGNNDKPPAYFQMPVTYTVNDLKYLFLK</sequence>
<keyword evidence="3 10" id="KW-0812">Transmembrane</keyword>
<evidence type="ECO:0000313" key="13">
    <source>
        <dbReference type="Proteomes" id="UP000249754"/>
    </source>
</evidence>
<evidence type="ECO:0000256" key="1">
    <source>
        <dbReference type="ARBA" id="ARBA00004141"/>
    </source>
</evidence>
<dbReference type="GO" id="GO:0006508">
    <property type="term" value="P:proteolysis"/>
    <property type="evidence" value="ECO:0007669"/>
    <property type="project" value="InterPro"/>
</dbReference>
<reference evidence="12 13" key="1">
    <citation type="submission" date="2018-06" db="EMBL/GenBank/DDBJ databases">
        <title>Genomic Encyclopedia of Archaeal and Bacterial Type Strains, Phase II (KMG-II): from individual species to whole genera.</title>
        <authorList>
            <person name="Goeker M."/>
        </authorList>
    </citation>
    <scope>NUCLEOTIDE SEQUENCE [LARGE SCALE GENOMIC DNA]</scope>
    <source>
        <strain evidence="12 13">DSM 14825</strain>
    </source>
</reference>
<dbReference type="Pfam" id="PF07884">
    <property type="entry name" value="VKOR"/>
    <property type="match status" value="1"/>
</dbReference>
<dbReference type="AlphaFoldDB" id="A0A327SKS5"/>
<name>A0A327SKS5_9SPHI</name>
<dbReference type="InterPro" id="IPR012932">
    <property type="entry name" value="VKOR"/>
</dbReference>
<gene>
    <name evidence="12" type="ORF">LY11_02984</name>
</gene>
<feature type="transmembrane region" description="Helical" evidence="10">
    <location>
        <begin position="334"/>
        <end position="354"/>
    </location>
</feature>
<evidence type="ECO:0000313" key="12">
    <source>
        <dbReference type="EMBL" id="RAJ29092.1"/>
    </source>
</evidence>
<comment type="subcellular location">
    <subcellularLocation>
        <location evidence="1">Membrane</location>
        <topology evidence="1">Multi-pass membrane protein</topology>
    </subcellularLocation>
</comment>
<keyword evidence="5 10" id="KW-1133">Transmembrane helix</keyword>
<organism evidence="12 13">
    <name type="scientific">Pedobacter cryoconitis</name>
    <dbReference type="NCBI Taxonomy" id="188932"/>
    <lineage>
        <taxon>Bacteria</taxon>
        <taxon>Pseudomonadati</taxon>
        <taxon>Bacteroidota</taxon>
        <taxon>Sphingobacteriia</taxon>
        <taxon>Sphingobacteriales</taxon>
        <taxon>Sphingobacteriaceae</taxon>
        <taxon>Pedobacter</taxon>
    </lineage>
</organism>
<feature type="transmembrane region" description="Helical" evidence="10">
    <location>
        <begin position="267"/>
        <end position="284"/>
    </location>
</feature>
<comment type="similarity">
    <text evidence="2">Belongs to the VKOR family.</text>
</comment>
<evidence type="ECO:0000259" key="11">
    <source>
        <dbReference type="PROSITE" id="PS50990"/>
    </source>
</evidence>
<accession>A0A327SKS5</accession>
<dbReference type="Gene3D" id="1.20.1440.130">
    <property type="entry name" value="VKOR domain"/>
    <property type="match status" value="1"/>
</dbReference>
<evidence type="ECO:0000256" key="8">
    <source>
        <dbReference type="ARBA" id="ARBA00023157"/>
    </source>
</evidence>
<keyword evidence="8" id="KW-1015">Disulfide bond</keyword>